<evidence type="ECO:0000313" key="2">
    <source>
        <dbReference type="EMBL" id="SFE43964.1"/>
    </source>
</evidence>
<dbReference type="STRING" id="935223.SAMN04488131_10234"/>
<dbReference type="InterPro" id="IPR036465">
    <property type="entry name" value="vWFA_dom_sf"/>
</dbReference>
<dbReference type="InterPro" id="IPR002881">
    <property type="entry name" value="DUF58"/>
</dbReference>
<dbReference type="AlphaFoldDB" id="A0A1I2AIU9"/>
<dbReference type="Proteomes" id="UP000198596">
    <property type="component" value="Unassembled WGS sequence"/>
</dbReference>
<dbReference type="SUPFAM" id="SSF53300">
    <property type="entry name" value="vWA-like"/>
    <property type="match status" value="1"/>
</dbReference>
<dbReference type="PANTHER" id="PTHR33608:SF7">
    <property type="entry name" value="DUF58 DOMAIN-CONTAINING PROTEIN"/>
    <property type="match status" value="1"/>
</dbReference>
<accession>A0A1I2AIU9</accession>
<keyword evidence="3" id="KW-1185">Reference proteome</keyword>
<organism evidence="2 3">
    <name type="scientific">Flavobacterium xueshanense</name>
    <dbReference type="NCBI Taxonomy" id="935223"/>
    <lineage>
        <taxon>Bacteria</taxon>
        <taxon>Pseudomonadati</taxon>
        <taxon>Bacteroidota</taxon>
        <taxon>Flavobacteriia</taxon>
        <taxon>Flavobacteriales</taxon>
        <taxon>Flavobacteriaceae</taxon>
        <taxon>Flavobacterium</taxon>
    </lineage>
</organism>
<dbReference type="OrthoDB" id="9776116at2"/>
<proteinExistence type="predicted"/>
<protein>
    <recommendedName>
        <fullName evidence="1">DUF58 domain-containing protein</fullName>
    </recommendedName>
</protein>
<dbReference type="Pfam" id="PF01882">
    <property type="entry name" value="DUF58"/>
    <property type="match status" value="1"/>
</dbReference>
<dbReference type="PANTHER" id="PTHR33608">
    <property type="entry name" value="BLL2464 PROTEIN"/>
    <property type="match status" value="1"/>
</dbReference>
<evidence type="ECO:0000259" key="1">
    <source>
        <dbReference type="Pfam" id="PF01882"/>
    </source>
</evidence>
<sequence>MKIESQIEKISSFQHLELLANQVVEGFISGMHKSPFHGFSAEFAEHKVYNVGESTKHIDWKLFAKTDRLYAKRFEEETNLRCHIIIDNSSSMHYPKLKESQNFFENKIGFSVLASAVLMNLLKKQRDAVGLSVFSDTYEYYAPEKGSDRHHRMILNTLEGLLEKPVTKKNTDTITFLHQIAEKIHRRSMIILFTDMFQSGPESRSLDKGEEALFNALQHLKHNKHKVVLFHVVDNKTELNFDFDNAPRKFIDVETGEEVAIFADNVKEEYEKQVKIYFNKLALTCSQNQIKYIPVSVNESFKKVLMTYLVEKQSFG</sequence>
<name>A0A1I2AIU9_9FLAO</name>
<gene>
    <name evidence="2" type="ORF">SAMN04488131_10234</name>
</gene>
<evidence type="ECO:0000313" key="3">
    <source>
        <dbReference type="Proteomes" id="UP000198596"/>
    </source>
</evidence>
<dbReference type="Gene3D" id="3.40.50.410">
    <property type="entry name" value="von Willebrand factor, type A domain"/>
    <property type="match status" value="1"/>
</dbReference>
<dbReference type="RefSeq" id="WP_091203123.1">
    <property type="nucleotide sequence ID" value="NZ_FONQ01000002.1"/>
</dbReference>
<dbReference type="EMBL" id="FONQ01000002">
    <property type="protein sequence ID" value="SFE43964.1"/>
    <property type="molecule type" value="Genomic_DNA"/>
</dbReference>
<feature type="domain" description="DUF58" evidence="1">
    <location>
        <begin position="47"/>
        <end position="274"/>
    </location>
</feature>
<reference evidence="3" key="1">
    <citation type="submission" date="2016-10" db="EMBL/GenBank/DDBJ databases">
        <authorList>
            <person name="Varghese N."/>
            <person name="Submissions S."/>
        </authorList>
    </citation>
    <scope>NUCLEOTIDE SEQUENCE [LARGE SCALE GENOMIC DNA]</scope>
    <source>
        <strain evidence="3">CGMCC 1.9227</strain>
    </source>
</reference>